<evidence type="ECO:0000313" key="4">
    <source>
        <dbReference type="Proteomes" id="UP001153555"/>
    </source>
</evidence>
<dbReference type="InterPro" id="IPR017451">
    <property type="entry name" value="F-box-assoc_interact_dom"/>
</dbReference>
<dbReference type="EMBL" id="CACSLK010027752">
    <property type="protein sequence ID" value="CAA0827844.1"/>
    <property type="molecule type" value="Genomic_DNA"/>
</dbReference>
<dbReference type="Pfam" id="PF00646">
    <property type="entry name" value="F-box"/>
    <property type="match status" value="1"/>
</dbReference>
<dbReference type="NCBIfam" id="TIGR01640">
    <property type="entry name" value="F_box_assoc_1"/>
    <property type="match status" value="1"/>
</dbReference>
<comment type="caution">
    <text evidence="3">The sequence shown here is derived from an EMBL/GenBank/DDBJ whole genome shotgun (WGS) entry which is preliminary data.</text>
</comment>
<feature type="domain" description="F-box" evidence="2">
    <location>
        <begin position="4"/>
        <end position="49"/>
    </location>
</feature>
<dbReference type="SMART" id="SM00256">
    <property type="entry name" value="FBOX"/>
    <property type="match status" value="1"/>
</dbReference>
<evidence type="ECO:0000313" key="3">
    <source>
        <dbReference type="EMBL" id="CAA0827844.1"/>
    </source>
</evidence>
<keyword evidence="4" id="KW-1185">Reference proteome</keyword>
<dbReference type="PROSITE" id="PS50181">
    <property type="entry name" value="FBOX"/>
    <property type="match status" value="1"/>
</dbReference>
<protein>
    <recommendedName>
        <fullName evidence="2">F-box domain-containing protein</fullName>
    </recommendedName>
</protein>
<dbReference type="InterPro" id="IPR050796">
    <property type="entry name" value="SCF_F-box_component"/>
</dbReference>
<sequence length="482" mass="54166">MRNRLLLMNLPANILVEILARLPAKSLAACKSVCKTWLELITTPYFISLHFSLSSPCLIVHHSTMFEKHFNLLDFHHSRRKKPTAAKITFAGISPFPDSDIVIDGSSNGFLFLRDINYAHETLFVCNPFTREYFELPRPDGLVRYPMAVTHGFGFSAKTGEHKIVRILHGRELNPRNRACERVPFSSCQVFGFRDRAWKTVIGPPVRFVYNSRLVGVFLHGNVHWLVHDLEGFELISCFDLETEGFVQHFPSPFLGGGGQGIWGSLGVLRGCLALCDNTGDWDIDIWIMGDYGVGKSWEKKIVIGKTMPGLVGPSFQMVHVIDELEDGSLLIVWGDFFMLRYSARSKVVEGVDLNQPKGPNSMEAIRHVPSLVSLKSFVPPENFSNPQNNIRPPSSSLSRPSRCCVWDLIPYPSGGRWEFGRRRSSSSRLSSNPRGVPGLQLRLHLLLSFGYLWCSALGTYRVVGVQSQELLLSILEFAFGL</sequence>
<gene>
    <name evidence="3" type="ORF">SHERM_23539</name>
</gene>
<name>A0A9N7N6Q2_STRHE</name>
<reference evidence="3" key="1">
    <citation type="submission" date="2019-12" db="EMBL/GenBank/DDBJ databases">
        <authorList>
            <person name="Scholes J."/>
        </authorList>
    </citation>
    <scope>NUCLEOTIDE SEQUENCE</scope>
</reference>
<dbReference type="AlphaFoldDB" id="A0A9N7N6Q2"/>
<dbReference type="Pfam" id="PF07734">
    <property type="entry name" value="FBA_1"/>
    <property type="match status" value="1"/>
</dbReference>
<evidence type="ECO:0000256" key="1">
    <source>
        <dbReference type="SAM" id="SignalP"/>
    </source>
</evidence>
<dbReference type="OrthoDB" id="610337at2759"/>
<feature type="chain" id="PRO_5040170965" description="F-box domain-containing protein" evidence="1">
    <location>
        <begin position="21"/>
        <end position="482"/>
    </location>
</feature>
<dbReference type="InterPro" id="IPR006527">
    <property type="entry name" value="F-box-assoc_dom_typ1"/>
</dbReference>
<feature type="signal peptide" evidence="1">
    <location>
        <begin position="1"/>
        <end position="20"/>
    </location>
</feature>
<dbReference type="InterPro" id="IPR036047">
    <property type="entry name" value="F-box-like_dom_sf"/>
</dbReference>
<dbReference type="Proteomes" id="UP001153555">
    <property type="component" value="Unassembled WGS sequence"/>
</dbReference>
<organism evidence="3 4">
    <name type="scientific">Striga hermonthica</name>
    <name type="common">Purple witchweed</name>
    <name type="synonym">Buchnera hermonthica</name>
    <dbReference type="NCBI Taxonomy" id="68872"/>
    <lineage>
        <taxon>Eukaryota</taxon>
        <taxon>Viridiplantae</taxon>
        <taxon>Streptophyta</taxon>
        <taxon>Embryophyta</taxon>
        <taxon>Tracheophyta</taxon>
        <taxon>Spermatophyta</taxon>
        <taxon>Magnoliopsida</taxon>
        <taxon>eudicotyledons</taxon>
        <taxon>Gunneridae</taxon>
        <taxon>Pentapetalae</taxon>
        <taxon>asterids</taxon>
        <taxon>lamiids</taxon>
        <taxon>Lamiales</taxon>
        <taxon>Orobanchaceae</taxon>
        <taxon>Buchnereae</taxon>
        <taxon>Striga</taxon>
    </lineage>
</organism>
<proteinExistence type="predicted"/>
<accession>A0A9N7N6Q2</accession>
<evidence type="ECO:0000259" key="2">
    <source>
        <dbReference type="PROSITE" id="PS50181"/>
    </source>
</evidence>
<dbReference type="PANTHER" id="PTHR31672">
    <property type="entry name" value="BNACNNG10540D PROTEIN"/>
    <property type="match status" value="1"/>
</dbReference>
<dbReference type="Gene3D" id="1.20.1280.50">
    <property type="match status" value="1"/>
</dbReference>
<dbReference type="PANTHER" id="PTHR31672:SF13">
    <property type="entry name" value="F-BOX PROTEIN CPR30-LIKE"/>
    <property type="match status" value="1"/>
</dbReference>
<dbReference type="SUPFAM" id="SSF81383">
    <property type="entry name" value="F-box domain"/>
    <property type="match status" value="1"/>
</dbReference>
<keyword evidence="1" id="KW-0732">Signal</keyword>
<dbReference type="CDD" id="cd22157">
    <property type="entry name" value="F-box_AtFBW1-like"/>
    <property type="match status" value="1"/>
</dbReference>
<dbReference type="InterPro" id="IPR001810">
    <property type="entry name" value="F-box_dom"/>
</dbReference>